<dbReference type="Proteomes" id="UP000192796">
    <property type="component" value="Unassembled WGS sequence"/>
</dbReference>
<evidence type="ECO:0000313" key="3">
    <source>
        <dbReference type="Proteomes" id="UP000192796"/>
    </source>
</evidence>
<comment type="caution">
    <text evidence="2">The sequence shown here is derived from an EMBL/GenBank/DDBJ whole genome shotgun (WGS) entry which is preliminary data.</text>
</comment>
<evidence type="ECO:0000256" key="1">
    <source>
        <dbReference type="SAM" id="SignalP"/>
    </source>
</evidence>
<evidence type="ECO:0008006" key="4">
    <source>
        <dbReference type="Google" id="ProtNLM"/>
    </source>
</evidence>
<sequence length="167" mass="19520">MENMKRYILIVMKVLCFMFLPGVVSAQSQYAYFKSTTKSLVDYLVKYDTARIHGLFDENKRYEEVKDGIKNDGKMITAIMKKYGAQVLDSISLEKGKNDENVVLITLLNMTDSSLNLKKCELVVFFYPDRFLPYSKKVLNYVLFKTLLKEPEEKFMPLPPDFKQMQH</sequence>
<accession>A0A1V9FHG9</accession>
<keyword evidence="3" id="KW-1185">Reference proteome</keyword>
<dbReference type="EMBL" id="LVYD01000113">
    <property type="protein sequence ID" value="OQP57828.1"/>
    <property type="molecule type" value="Genomic_DNA"/>
</dbReference>
<proteinExistence type="predicted"/>
<evidence type="ECO:0000313" key="2">
    <source>
        <dbReference type="EMBL" id="OQP57828.1"/>
    </source>
</evidence>
<gene>
    <name evidence="2" type="ORF">A3860_09390</name>
</gene>
<dbReference type="AlphaFoldDB" id="A0A1V9FHG9"/>
<name>A0A1V9FHG9_9BACT</name>
<feature type="signal peptide" evidence="1">
    <location>
        <begin position="1"/>
        <end position="26"/>
    </location>
</feature>
<organism evidence="2 3">
    <name type="scientific">Niastella vici</name>
    <dbReference type="NCBI Taxonomy" id="1703345"/>
    <lineage>
        <taxon>Bacteria</taxon>
        <taxon>Pseudomonadati</taxon>
        <taxon>Bacteroidota</taxon>
        <taxon>Chitinophagia</taxon>
        <taxon>Chitinophagales</taxon>
        <taxon>Chitinophagaceae</taxon>
        <taxon>Niastella</taxon>
    </lineage>
</organism>
<feature type="chain" id="PRO_5010715188" description="DUF4878 domain-containing protein" evidence="1">
    <location>
        <begin position="27"/>
        <end position="167"/>
    </location>
</feature>
<keyword evidence="1" id="KW-0732">Signal</keyword>
<dbReference type="RefSeq" id="WP_081155733.1">
    <property type="nucleotide sequence ID" value="NZ_LVYD01000113.1"/>
</dbReference>
<dbReference type="STRING" id="1703345.A3860_09390"/>
<reference evidence="2 3" key="1">
    <citation type="submission" date="2016-03" db="EMBL/GenBank/DDBJ databases">
        <title>Niastella vici sp. nov., isolated from farmland soil.</title>
        <authorList>
            <person name="Chen L."/>
            <person name="Wang D."/>
            <person name="Yang S."/>
            <person name="Wang G."/>
        </authorList>
    </citation>
    <scope>NUCLEOTIDE SEQUENCE [LARGE SCALE GENOMIC DNA]</scope>
    <source>
        <strain evidence="2 3">DJ57</strain>
    </source>
</reference>
<protein>
    <recommendedName>
        <fullName evidence="4">DUF4878 domain-containing protein</fullName>
    </recommendedName>
</protein>